<evidence type="ECO:0000256" key="1">
    <source>
        <dbReference type="SAM" id="MobiDB-lite"/>
    </source>
</evidence>
<evidence type="ECO:0000313" key="2">
    <source>
        <dbReference type="EMBL" id="GIH42218.1"/>
    </source>
</evidence>
<comment type="caution">
    <text evidence="2">The sequence shown here is derived from an EMBL/GenBank/DDBJ whole genome shotgun (WGS) entry which is preliminary data.</text>
</comment>
<feature type="region of interest" description="Disordered" evidence="1">
    <location>
        <begin position="161"/>
        <end position="212"/>
    </location>
</feature>
<evidence type="ECO:0000313" key="3">
    <source>
        <dbReference type="Proteomes" id="UP000603904"/>
    </source>
</evidence>
<keyword evidence="3" id="KW-1185">Reference proteome</keyword>
<dbReference type="Proteomes" id="UP000603904">
    <property type="component" value="Unassembled WGS sequence"/>
</dbReference>
<evidence type="ECO:0008006" key="4">
    <source>
        <dbReference type="Google" id="ProtNLM"/>
    </source>
</evidence>
<dbReference type="RefSeq" id="WP_204059460.1">
    <property type="nucleotide sequence ID" value="NZ_BAAAGP010000034.1"/>
</dbReference>
<feature type="region of interest" description="Disordered" evidence="1">
    <location>
        <begin position="258"/>
        <end position="287"/>
    </location>
</feature>
<name>A0ABQ4G561_9ACTN</name>
<accession>A0ABQ4G561</accession>
<gene>
    <name evidence="2" type="ORF">Mco01_52180</name>
</gene>
<feature type="compositionally biased region" description="Basic and acidic residues" evidence="1">
    <location>
        <begin position="273"/>
        <end position="287"/>
    </location>
</feature>
<proteinExistence type="predicted"/>
<organism evidence="2 3">
    <name type="scientific">Microbispora corallina</name>
    <dbReference type="NCBI Taxonomy" id="83302"/>
    <lineage>
        <taxon>Bacteria</taxon>
        <taxon>Bacillati</taxon>
        <taxon>Actinomycetota</taxon>
        <taxon>Actinomycetes</taxon>
        <taxon>Streptosporangiales</taxon>
        <taxon>Streptosporangiaceae</taxon>
        <taxon>Microbispora</taxon>
    </lineage>
</organism>
<sequence>MDLDEAAGRLYGLTPDEFTAARDALAKEAKAAGDAALAKGIRALRRPTVVAWAVNQASRRHAEELDALLDVGRRLRAAWQTQDADALAELGRERSAATARLTRAVRDDAEADGRPLSSSGEVEVEQTLDAAVVDEDAAGQVREGRLVRPLSYSGFAPAPVVREPRERRTAAPAHPGKEDREAAAAERERRAAELERALEEAERAAAEAEEARTAWEAELADAAREHDGRSAKVRELSDALAAAKEELATAGHRLEVARREEAAAGRTARSARARADRAAQALHDARS</sequence>
<protein>
    <recommendedName>
        <fullName evidence="4">Transposase</fullName>
    </recommendedName>
</protein>
<dbReference type="EMBL" id="BOOC01000029">
    <property type="protein sequence ID" value="GIH42218.1"/>
    <property type="molecule type" value="Genomic_DNA"/>
</dbReference>
<feature type="compositionally biased region" description="Basic and acidic residues" evidence="1">
    <location>
        <begin position="162"/>
        <end position="212"/>
    </location>
</feature>
<reference evidence="2 3" key="1">
    <citation type="submission" date="2021-01" db="EMBL/GenBank/DDBJ databases">
        <title>Whole genome shotgun sequence of Microbispora corallina NBRC 16416.</title>
        <authorList>
            <person name="Komaki H."/>
            <person name="Tamura T."/>
        </authorList>
    </citation>
    <scope>NUCLEOTIDE SEQUENCE [LARGE SCALE GENOMIC DNA]</scope>
    <source>
        <strain evidence="2 3">NBRC 16416</strain>
    </source>
</reference>